<dbReference type="Pfam" id="PF00582">
    <property type="entry name" value="Usp"/>
    <property type="match status" value="1"/>
</dbReference>
<dbReference type="InterPro" id="IPR006015">
    <property type="entry name" value="Universal_stress_UspA"/>
</dbReference>
<comment type="similarity">
    <text evidence="1">Belongs to the universal stress protein A family.</text>
</comment>
<reference evidence="3 4" key="1">
    <citation type="submission" date="2018-08" db="EMBL/GenBank/DDBJ databases">
        <title>Form III RuBisCO-mediated autotrophy in Thermodesulfobium bacteria.</title>
        <authorList>
            <person name="Toshchakov S.V."/>
            <person name="Kublanov I.V."/>
            <person name="Frolov E."/>
            <person name="Bonch-Osmolovskaya E.A."/>
            <person name="Tourova T.P."/>
            <person name="Chernych N.A."/>
            <person name="Lebedinsky A.V."/>
        </authorList>
    </citation>
    <scope>NUCLEOTIDE SEQUENCE [LARGE SCALE GENOMIC DNA]</scope>
    <source>
        <strain evidence="3 4">SR</strain>
    </source>
</reference>
<dbReference type="Proteomes" id="UP000256329">
    <property type="component" value="Unassembled WGS sequence"/>
</dbReference>
<gene>
    <name evidence="3" type="ORF">DXX99_09660</name>
</gene>
<protein>
    <recommendedName>
        <fullName evidence="2">UspA domain-containing protein</fullName>
    </recommendedName>
</protein>
<dbReference type="PRINTS" id="PR01438">
    <property type="entry name" value="UNVRSLSTRESS"/>
</dbReference>
<dbReference type="InterPro" id="IPR006016">
    <property type="entry name" value="UspA"/>
</dbReference>
<dbReference type="AlphaFoldDB" id="A0A3D8P1A7"/>
<evidence type="ECO:0000259" key="2">
    <source>
        <dbReference type="Pfam" id="PF00582"/>
    </source>
</evidence>
<feature type="domain" description="UspA" evidence="2">
    <location>
        <begin position="8"/>
        <end position="150"/>
    </location>
</feature>
<dbReference type="OrthoDB" id="1724318at2"/>
<evidence type="ECO:0000313" key="4">
    <source>
        <dbReference type="Proteomes" id="UP000256329"/>
    </source>
</evidence>
<sequence length="153" mass="16702">MGALSVPKCLVLVDGEDTARELASFVVRLVKANPELEVVLLYASPLRDAVPSLPGAGWLAQEEFERYFRLRADSALSEALAVFRIAGVGVRTLSLPEDPVAAVKRLVESESDYALVVVGDKGTDDRLHYVLSSEVYRLSHLLPLPLVVVKTRC</sequence>
<proteinExistence type="inferred from homology"/>
<dbReference type="EMBL" id="QSLN01000022">
    <property type="protein sequence ID" value="RDV81195.1"/>
    <property type="molecule type" value="Genomic_DNA"/>
</dbReference>
<comment type="caution">
    <text evidence="3">The sequence shown here is derived from an EMBL/GenBank/DDBJ whole genome shotgun (WGS) entry which is preliminary data.</text>
</comment>
<keyword evidence="4" id="KW-1185">Reference proteome</keyword>
<name>A0A3D8P1A7_9THEO</name>
<organism evidence="3 4">
    <name type="scientific">Ammonifex thiophilus</name>
    <dbReference type="NCBI Taxonomy" id="444093"/>
    <lineage>
        <taxon>Bacteria</taxon>
        <taxon>Bacillati</taxon>
        <taxon>Bacillota</taxon>
        <taxon>Clostridia</taxon>
        <taxon>Thermoanaerobacterales</taxon>
        <taxon>Thermoanaerobacteraceae</taxon>
        <taxon>Ammonifex</taxon>
    </lineage>
</organism>
<dbReference type="Gene3D" id="3.40.50.12370">
    <property type="match status" value="1"/>
</dbReference>
<evidence type="ECO:0000256" key="1">
    <source>
        <dbReference type="ARBA" id="ARBA00008791"/>
    </source>
</evidence>
<dbReference type="SUPFAM" id="SSF52402">
    <property type="entry name" value="Adenine nucleotide alpha hydrolases-like"/>
    <property type="match status" value="1"/>
</dbReference>
<accession>A0A3D8P1A7</accession>
<evidence type="ECO:0000313" key="3">
    <source>
        <dbReference type="EMBL" id="RDV81195.1"/>
    </source>
</evidence>